<dbReference type="RefSeq" id="WP_118400149.1">
    <property type="nucleotide sequence ID" value="NZ_CAUGVO010000009.1"/>
</dbReference>
<keyword evidence="4" id="KW-0732">Signal</keyword>
<proteinExistence type="inferred from homology"/>
<comment type="function">
    <text evidence="1">Alpha-L-fucosidase is responsible for hydrolyzing the alpha-1,6-linked fucose joined to the reducing-end N-acetylglucosamine of the carbohydrate moieties of glycoproteins.</text>
</comment>
<dbReference type="InterPro" id="IPR000933">
    <property type="entry name" value="Glyco_hydro_29"/>
</dbReference>
<evidence type="ECO:0000256" key="4">
    <source>
        <dbReference type="ARBA" id="ARBA00022729"/>
    </source>
</evidence>
<accession>A0A413T1R7</accession>
<sequence>MCNKLSYFFLLSVLFVSCKNEYKPDISTVRTSKGTEVFQPDSASIASHYKIPDWFSDSKFGIFIHWGPASVPAYDGWYARNMYDVNSHVYKHHVETYGPVTEFGFKDFIPMFKAEKFDPQAWARLFKEAGARYVVPVAEHHDGFALYNSTFNPWNSVKIGPKRDIVKELRAAILAEGLHFGLSSHRAENCWFFSEGMKIPSDVQDTTITLYGERIQEPDGPTLSREVVHQDGSNEHSRRDWLTHMYEIIDQYQPELLYFDWTVGKEPFQETFYKFMAYYYNNAIDWNKGVVVNTKFGYGDNIQVFDIERGKSDQIRPYPWQTDTSIGKVFWFHHKDESDLKSVNHLIDDLVDIVSKNGNLLLNVGPRADGTIPESQQKVLREIGHWLQVNGEAIYETRPWIKSGEGPNKGTAGYMTDREQSVYTSKDIRFTTRKDTLYATVLSWTDGFVTIESLSEDVKPVHSVSMLGCDEQLDWIQNKSGLTVKFPEEKPTDYAHVLKIQ</sequence>
<evidence type="ECO:0000256" key="6">
    <source>
        <dbReference type="ARBA" id="ARBA00023295"/>
    </source>
</evidence>
<name>A0A413T1R7_9BACT</name>
<dbReference type="GO" id="GO:0004560">
    <property type="term" value="F:alpha-L-fucosidase activity"/>
    <property type="evidence" value="ECO:0007669"/>
    <property type="project" value="InterPro"/>
</dbReference>
<dbReference type="InterPro" id="IPR016286">
    <property type="entry name" value="FUC_metazoa-typ"/>
</dbReference>
<dbReference type="GO" id="GO:0016139">
    <property type="term" value="P:glycoside catabolic process"/>
    <property type="evidence" value="ECO:0007669"/>
    <property type="project" value="TreeGrafter"/>
</dbReference>
<dbReference type="AlphaFoldDB" id="A0A413T1R7"/>
<keyword evidence="5" id="KW-0378">Hydrolase</keyword>
<dbReference type="Gene3D" id="2.60.40.1180">
    <property type="entry name" value="Golgi alpha-mannosidase II"/>
    <property type="match status" value="1"/>
</dbReference>
<feature type="domain" description="Glycoside hydrolase family 29 N-terminal" evidence="7">
    <location>
        <begin position="31"/>
        <end position="392"/>
    </location>
</feature>
<dbReference type="PROSITE" id="PS51257">
    <property type="entry name" value="PROKAR_LIPOPROTEIN"/>
    <property type="match status" value="1"/>
</dbReference>
<dbReference type="Gene3D" id="3.20.20.80">
    <property type="entry name" value="Glycosidases"/>
    <property type="match status" value="1"/>
</dbReference>
<dbReference type="InterPro" id="IPR017853">
    <property type="entry name" value="GH"/>
</dbReference>
<dbReference type="InterPro" id="IPR013780">
    <property type="entry name" value="Glyco_hydro_b"/>
</dbReference>
<evidence type="ECO:0000259" key="8">
    <source>
        <dbReference type="Pfam" id="PF16757"/>
    </source>
</evidence>
<evidence type="ECO:0000256" key="5">
    <source>
        <dbReference type="ARBA" id="ARBA00022801"/>
    </source>
</evidence>
<feature type="domain" description="Alpha-L-fucosidase C-terminal" evidence="8">
    <location>
        <begin position="424"/>
        <end position="501"/>
    </location>
</feature>
<reference evidence="9 10" key="1">
    <citation type="submission" date="2018-08" db="EMBL/GenBank/DDBJ databases">
        <title>A genome reference for cultivated species of the human gut microbiota.</title>
        <authorList>
            <person name="Zou Y."/>
            <person name="Xue W."/>
            <person name="Luo G."/>
        </authorList>
    </citation>
    <scope>NUCLEOTIDE SEQUENCE [LARGE SCALE GENOMIC DNA]</scope>
    <source>
        <strain evidence="9 10">AM42-38</strain>
    </source>
</reference>
<comment type="similarity">
    <text evidence="2">Belongs to the glycosyl hydrolase 29 family.</text>
</comment>
<dbReference type="InterPro" id="IPR031919">
    <property type="entry name" value="Fucosidase_C"/>
</dbReference>
<dbReference type="GO" id="GO:0005764">
    <property type="term" value="C:lysosome"/>
    <property type="evidence" value="ECO:0007669"/>
    <property type="project" value="TreeGrafter"/>
</dbReference>
<dbReference type="SMART" id="SM00812">
    <property type="entry name" value="Alpha_L_fucos"/>
    <property type="match status" value="1"/>
</dbReference>
<evidence type="ECO:0000313" key="10">
    <source>
        <dbReference type="Proteomes" id="UP000283855"/>
    </source>
</evidence>
<gene>
    <name evidence="9" type="ORF">DW921_05280</name>
</gene>
<dbReference type="Pfam" id="PF16757">
    <property type="entry name" value="Fucosidase_C"/>
    <property type="match status" value="1"/>
</dbReference>
<evidence type="ECO:0000256" key="2">
    <source>
        <dbReference type="ARBA" id="ARBA00007951"/>
    </source>
</evidence>
<protein>
    <recommendedName>
        <fullName evidence="3">alpha-L-fucosidase</fullName>
        <ecNumber evidence="3">3.2.1.51</ecNumber>
    </recommendedName>
</protein>
<dbReference type="Pfam" id="PF01120">
    <property type="entry name" value="Alpha_L_fucos"/>
    <property type="match status" value="1"/>
</dbReference>
<dbReference type="SUPFAM" id="SSF51445">
    <property type="entry name" value="(Trans)glycosidases"/>
    <property type="match status" value="1"/>
</dbReference>
<dbReference type="GO" id="GO:0006004">
    <property type="term" value="P:fucose metabolic process"/>
    <property type="evidence" value="ECO:0007669"/>
    <property type="project" value="InterPro"/>
</dbReference>
<dbReference type="PIRSF" id="PIRSF001092">
    <property type="entry name" value="Alpha-L-fucosidase"/>
    <property type="match status" value="1"/>
</dbReference>
<keyword evidence="6" id="KW-0326">Glycosidase</keyword>
<evidence type="ECO:0000256" key="1">
    <source>
        <dbReference type="ARBA" id="ARBA00004071"/>
    </source>
</evidence>
<dbReference type="InterPro" id="IPR057739">
    <property type="entry name" value="Glyco_hydro_29_N"/>
</dbReference>
<dbReference type="Proteomes" id="UP000283855">
    <property type="component" value="Unassembled WGS sequence"/>
</dbReference>
<dbReference type="EMBL" id="QSFT01000008">
    <property type="protein sequence ID" value="RHA76930.1"/>
    <property type="molecule type" value="Genomic_DNA"/>
</dbReference>
<evidence type="ECO:0000256" key="3">
    <source>
        <dbReference type="ARBA" id="ARBA00012662"/>
    </source>
</evidence>
<evidence type="ECO:0000313" key="9">
    <source>
        <dbReference type="EMBL" id="RHA76930.1"/>
    </source>
</evidence>
<dbReference type="PANTHER" id="PTHR10030">
    <property type="entry name" value="ALPHA-L-FUCOSIDASE"/>
    <property type="match status" value="1"/>
</dbReference>
<dbReference type="PANTHER" id="PTHR10030:SF37">
    <property type="entry name" value="ALPHA-L-FUCOSIDASE-RELATED"/>
    <property type="match status" value="1"/>
</dbReference>
<organism evidence="9 10">
    <name type="scientific">Phocaeicola coprophilus</name>
    <dbReference type="NCBI Taxonomy" id="387090"/>
    <lineage>
        <taxon>Bacteria</taxon>
        <taxon>Pseudomonadati</taxon>
        <taxon>Bacteroidota</taxon>
        <taxon>Bacteroidia</taxon>
        <taxon>Bacteroidales</taxon>
        <taxon>Bacteroidaceae</taxon>
        <taxon>Phocaeicola</taxon>
    </lineage>
</organism>
<evidence type="ECO:0000259" key="7">
    <source>
        <dbReference type="Pfam" id="PF01120"/>
    </source>
</evidence>
<dbReference type="EC" id="3.2.1.51" evidence="3"/>
<comment type="caution">
    <text evidence="9">The sequence shown here is derived from an EMBL/GenBank/DDBJ whole genome shotgun (WGS) entry which is preliminary data.</text>
</comment>